<dbReference type="PANTHER" id="PTHR11908:SF132">
    <property type="entry name" value="ALDEHYDE OXIDASE 1-RELATED"/>
    <property type="match status" value="1"/>
</dbReference>
<evidence type="ECO:0000313" key="6">
    <source>
        <dbReference type="EMBL" id="CAB4941887.1"/>
    </source>
</evidence>
<dbReference type="SUPFAM" id="SSF54665">
    <property type="entry name" value="CO dehydrogenase molybdoprotein N-domain-like"/>
    <property type="match status" value="1"/>
</dbReference>
<proteinExistence type="predicted"/>
<dbReference type="Gene3D" id="3.30.365.10">
    <property type="entry name" value="Aldehyde oxidase/xanthine dehydrogenase, molybdopterin binding domain"/>
    <property type="match status" value="4"/>
</dbReference>
<dbReference type="Pfam" id="PF02738">
    <property type="entry name" value="MoCoBD_1"/>
    <property type="match status" value="1"/>
</dbReference>
<dbReference type="InterPro" id="IPR016208">
    <property type="entry name" value="Ald_Oxase/xanthine_DH-like"/>
</dbReference>
<dbReference type="GO" id="GO:0016491">
    <property type="term" value="F:oxidoreductase activity"/>
    <property type="evidence" value="ECO:0007669"/>
    <property type="project" value="UniProtKB-KW"/>
</dbReference>
<evidence type="ECO:0000313" key="7">
    <source>
        <dbReference type="EMBL" id="CAB5023634.1"/>
    </source>
</evidence>
<keyword evidence="1" id="KW-0500">Molybdenum</keyword>
<dbReference type="AlphaFoldDB" id="A0A6J7JGG9"/>
<evidence type="ECO:0000256" key="1">
    <source>
        <dbReference type="ARBA" id="ARBA00022505"/>
    </source>
</evidence>
<dbReference type="EMBL" id="CAFBMH010000244">
    <property type="protein sequence ID" value="CAB4941887.1"/>
    <property type="molecule type" value="Genomic_DNA"/>
</dbReference>
<gene>
    <name evidence="4" type="ORF">UFOPK2754_02642</name>
    <name evidence="5" type="ORF">UFOPK3139_00870</name>
    <name evidence="6" type="ORF">UFOPK3543_03304</name>
    <name evidence="7" type="ORF">UFOPK3967_02913</name>
</gene>
<dbReference type="SMART" id="SM01008">
    <property type="entry name" value="Ald_Xan_dh_C"/>
    <property type="match status" value="1"/>
</dbReference>
<dbReference type="InterPro" id="IPR036856">
    <property type="entry name" value="Ald_Oxase/Xan_DH_a/b_sf"/>
</dbReference>
<accession>A0A6J7JGG9</accession>
<dbReference type="InterPro" id="IPR046867">
    <property type="entry name" value="AldOxase/xan_DH_MoCoBD2"/>
</dbReference>
<dbReference type="InterPro" id="IPR000674">
    <property type="entry name" value="Ald_Oxase/Xan_DH_a/b"/>
</dbReference>
<feature type="domain" description="Aldehyde oxidase/xanthine dehydrogenase a/b hammerhead" evidence="3">
    <location>
        <begin position="18"/>
        <end position="131"/>
    </location>
</feature>
<dbReference type="Gene3D" id="3.90.1170.50">
    <property type="entry name" value="Aldehyde oxidase/xanthine dehydrogenase, a/b hammerhead"/>
    <property type="match status" value="1"/>
</dbReference>
<sequence>MSILGNRVIRKEDPHLLTGGGGYVDNIKLASSRYVTFVRSTVPHGHIVSIDVSGAEATPGVIAVYTADDLDFGPIPAPNFFPNIDQRFYRWPLAKHTVRFVGEPVVAILTETKYAGADAAEQVVINYDPLPAITTITESKTGNVVLFPDIGTNVCAELMLPDVPDLFEGADIVVKQSMVNRRISPAPLEGRACAAHFDGTRLTYYASTQGVSATKGALQALYGLAPENVRVVAADVGGGFGAKGGVSHEEMVVVKLALEHGGVVRWAETRSENLLAMSQGRGQEQTVEIGATSDGRIVGMHMHIDQESGAYADIGSGLPGMTFLMSSGVYAIPKIAYTSKSYLTNTTPVGAFRGAGRPEAAYAIERTLDVLAGRLGIDPAELRRRNFIGADAFPATTAVGTVYDIGNYVESLERTLVAGGYDELRVLQAARRAEGSRRQLGIGVSCYVEITGAMPGLEPARVQVNDDGSATVWTGSTPHGQGHVTSWAMVASDRLGIPFDRIDVLWGDTDRDPAGGVTGGSRSAQVCGVVVSRASTMIVEEAKHVAAALLEASVDDIVLDTERGVFHVAGAPSISRSWTDITAQAGGPMKAEDAWEASSPTYPFGTNLALVEVDLDTGRVELLRLIGCDDAGTILNPLLFEGQLHGGMASGVAQALLEEIIYSEDGNPLTSNFADYAAISATELPSFELVHMETPTPINELGAKGIGESGTVGATPCVINAVVDALSYLGVEHVDMPASPQRVWAALQAQQAVTV</sequence>
<evidence type="ECO:0000313" key="4">
    <source>
        <dbReference type="EMBL" id="CAB4764381.1"/>
    </source>
</evidence>
<protein>
    <submittedName>
        <fullName evidence="6">Unannotated protein</fullName>
    </submittedName>
</protein>
<dbReference type="Pfam" id="PF20256">
    <property type="entry name" value="MoCoBD_2"/>
    <property type="match status" value="1"/>
</dbReference>
<evidence type="ECO:0000259" key="3">
    <source>
        <dbReference type="SMART" id="SM01008"/>
    </source>
</evidence>
<dbReference type="EMBL" id="CAEZYR010000127">
    <property type="protein sequence ID" value="CAB4764381.1"/>
    <property type="molecule type" value="Genomic_DNA"/>
</dbReference>
<name>A0A6J7JGG9_9ZZZZ</name>
<dbReference type="EMBL" id="CAFABA010000025">
    <property type="protein sequence ID" value="CAB4823724.1"/>
    <property type="molecule type" value="Genomic_DNA"/>
</dbReference>
<dbReference type="GO" id="GO:0005506">
    <property type="term" value="F:iron ion binding"/>
    <property type="evidence" value="ECO:0007669"/>
    <property type="project" value="InterPro"/>
</dbReference>
<dbReference type="Pfam" id="PF01315">
    <property type="entry name" value="Ald_Xan_dh_C"/>
    <property type="match status" value="1"/>
</dbReference>
<dbReference type="InterPro" id="IPR008274">
    <property type="entry name" value="AldOxase/xan_DH_MoCoBD1"/>
</dbReference>
<organism evidence="6">
    <name type="scientific">freshwater metagenome</name>
    <dbReference type="NCBI Taxonomy" id="449393"/>
    <lineage>
        <taxon>unclassified sequences</taxon>
        <taxon>metagenomes</taxon>
        <taxon>ecological metagenomes</taxon>
    </lineage>
</organism>
<evidence type="ECO:0000313" key="5">
    <source>
        <dbReference type="EMBL" id="CAB4823724.1"/>
    </source>
</evidence>
<dbReference type="EMBL" id="CAFBOS010000267">
    <property type="protein sequence ID" value="CAB5023634.1"/>
    <property type="molecule type" value="Genomic_DNA"/>
</dbReference>
<dbReference type="SUPFAM" id="SSF56003">
    <property type="entry name" value="Molybdenum cofactor-binding domain"/>
    <property type="match status" value="1"/>
</dbReference>
<evidence type="ECO:0000256" key="2">
    <source>
        <dbReference type="ARBA" id="ARBA00023002"/>
    </source>
</evidence>
<dbReference type="InterPro" id="IPR037165">
    <property type="entry name" value="AldOxase/xan_DH_Mopterin-bd_sf"/>
</dbReference>
<dbReference type="PANTHER" id="PTHR11908">
    <property type="entry name" value="XANTHINE DEHYDROGENASE"/>
    <property type="match status" value="1"/>
</dbReference>
<reference evidence="6" key="1">
    <citation type="submission" date="2020-05" db="EMBL/GenBank/DDBJ databases">
        <authorList>
            <person name="Chiriac C."/>
            <person name="Salcher M."/>
            <person name="Ghai R."/>
            <person name="Kavagutti S V."/>
        </authorList>
    </citation>
    <scope>NUCLEOTIDE SEQUENCE</scope>
</reference>
<keyword evidence="2" id="KW-0560">Oxidoreductase</keyword>